<gene>
    <name evidence="4" type="ORF">C7H19_10100</name>
</gene>
<dbReference type="Pfam" id="PF12565">
    <property type="entry name" value="DUF3747"/>
    <property type="match status" value="1"/>
</dbReference>
<reference evidence="4 5" key="1">
    <citation type="submission" date="2018-03" db="EMBL/GenBank/DDBJ databases">
        <title>The ancient ancestry and fast evolution of plastids.</title>
        <authorList>
            <person name="Moore K.R."/>
            <person name="Magnabosco C."/>
            <person name="Momper L."/>
            <person name="Gold D.A."/>
            <person name="Bosak T."/>
            <person name="Fournier G.P."/>
        </authorList>
    </citation>
    <scope>NUCLEOTIDE SEQUENCE [LARGE SCALE GENOMIC DNA]</scope>
    <source>
        <strain evidence="4 5">CCALA 016</strain>
    </source>
</reference>
<reference evidence="4 5" key="2">
    <citation type="submission" date="2018-03" db="EMBL/GenBank/DDBJ databases">
        <authorList>
            <person name="Keele B.F."/>
        </authorList>
    </citation>
    <scope>NUCLEOTIDE SEQUENCE [LARGE SCALE GENOMIC DNA]</scope>
    <source>
        <strain evidence="4 5">CCALA 016</strain>
    </source>
</reference>
<dbReference type="EMBL" id="PXOH01000008">
    <property type="protein sequence ID" value="PSF37509.1"/>
    <property type="molecule type" value="Genomic_DNA"/>
</dbReference>
<evidence type="ECO:0000259" key="3">
    <source>
        <dbReference type="PROSITE" id="PS51272"/>
    </source>
</evidence>
<feature type="domain" description="SLH" evidence="3">
    <location>
        <begin position="201"/>
        <end position="265"/>
    </location>
</feature>
<feature type="domain" description="SLH" evidence="3">
    <location>
        <begin position="339"/>
        <end position="405"/>
    </location>
</feature>
<dbReference type="Proteomes" id="UP000239001">
    <property type="component" value="Unassembled WGS sequence"/>
</dbReference>
<sequence>MKLRNSLHLAALFTFTVSSIAPCIPTQAQGTTFEEQEVEQTQVIAIARPFGDNKYDLLVIEQIPEKQQCWSETGTAPAIVDPLLLNFDFTGICRRATDSNGYSIRLDGQDLGLSYILRLVERNGELLLVGTPRIPNMPEIVLGRTRGVQRNFMKVVLDPGWKFSKRAFGGKQVGHFYFSGNSIEIAAASGQIPPVPPSDPVSVASFKDINDDIYKSEIEKAVALGFVAGFKEDNTFRPEIPVTREQLVSIAIDAMNTVVKIDLEATATSPSPFSDVADDRWSAKKIKWAQQNNIVAGKAAGQFQPTDPITRAELMVILRKVSEYLKMQTTQSAELVANKPPMAFSDISGHWAQNIITQMSSFCGVASPLNEQGDVFAPNEPANRNYAAAAMIRSLDCVKGNTPTTPTTPTTPITPNSP</sequence>
<protein>
    <submittedName>
        <fullName evidence="4">S-layer protein</fullName>
    </submittedName>
</protein>
<organism evidence="4 5">
    <name type="scientific">Aphanothece hegewaldii CCALA 016</name>
    <dbReference type="NCBI Taxonomy" id="2107694"/>
    <lineage>
        <taxon>Bacteria</taxon>
        <taxon>Bacillati</taxon>
        <taxon>Cyanobacteriota</taxon>
        <taxon>Cyanophyceae</taxon>
        <taxon>Oscillatoriophycideae</taxon>
        <taxon>Chroococcales</taxon>
        <taxon>Aphanothecaceae</taxon>
        <taxon>Aphanothece</taxon>
    </lineage>
</organism>
<evidence type="ECO:0000256" key="1">
    <source>
        <dbReference type="SAM" id="MobiDB-lite"/>
    </source>
</evidence>
<feature type="compositionally biased region" description="Low complexity" evidence="1">
    <location>
        <begin position="402"/>
        <end position="418"/>
    </location>
</feature>
<evidence type="ECO:0000313" key="5">
    <source>
        <dbReference type="Proteomes" id="UP000239001"/>
    </source>
</evidence>
<dbReference type="InterPro" id="IPR001119">
    <property type="entry name" value="SLH_dom"/>
</dbReference>
<dbReference type="PROSITE" id="PS51272">
    <property type="entry name" value="SLH"/>
    <property type="match status" value="3"/>
</dbReference>
<name>A0A2T1LYU9_9CHRO</name>
<dbReference type="OrthoDB" id="9759810at2"/>
<evidence type="ECO:0000313" key="4">
    <source>
        <dbReference type="EMBL" id="PSF37509.1"/>
    </source>
</evidence>
<comment type="caution">
    <text evidence="4">The sequence shown here is derived from an EMBL/GenBank/DDBJ whole genome shotgun (WGS) entry which is preliminary data.</text>
</comment>
<proteinExistence type="predicted"/>
<keyword evidence="2" id="KW-0732">Signal</keyword>
<feature type="domain" description="SLH" evidence="3">
    <location>
        <begin position="269"/>
        <end position="332"/>
    </location>
</feature>
<feature type="signal peptide" evidence="2">
    <location>
        <begin position="1"/>
        <end position="20"/>
    </location>
</feature>
<keyword evidence="5" id="KW-1185">Reference proteome</keyword>
<evidence type="ECO:0000256" key="2">
    <source>
        <dbReference type="SAM" id="SignalP"/>
    </source>
</evidence>
<dbReference type="InterPro" id="IPR022222">
    <property type="entry name" value="DUF3747"/>
</dbReference>
<dbReference type="RefSeq" id="WP_106456749.1">
    <property type="nucleotide sequence ID" value="NZ_PXOH01000008.1"/>
</dbReference>
<feature type="chain" id="PRO_5015783803" evidence="2">
    <location>
        <begin position="21"/>
        <end position="418"/>
    </location>
</feature>
<feature type="region of interest" description="Disordered" evidence="1">
    <location>
        <begin position="399"/>
        <end position="418"/>
    </location>
</feature>
<dbReference type="AlphaFoldDB" id="A0A2T1LYU9"/>
<dbReference type="Pfam" id="PF00395">
    <property type="entry name" value="SLH"/>
    <property type="match status" value="2"/>
</dbReference>
<accession>A0A2T1LYU9</accession>